<evidence type="ECO:0008006" key="4">
    <source>
        <dbReference type="Google" id="ProtNLM"/>
    </source>
</evidence>
<evidence type="ECO:0000313" key="2">
    <source>
        <dbReference type="EMBL" id="KEY73886.1"/>
    </source>
</evidence>
<dbReference type="CDD" id="cd15482">
    <property type="entry name" value="Sialidase_non-viral"/>
    <property type="match status" value="1"/>
</dbReference>
<name>A0A084B8K7_STACB</name>
<dbReference type="Gene3D" id="2.120.10.10">
    <property type="match status" value="1"/>
</dbReference>
<gene>
    <name evidence="2" type="ORF">S7711_06095</name>
</gene>
<sequence length="437" mass="48954">MKISPVVAFMASLAGCVSAVRVTETQSWDIGTDIQGSERLNGVSYQEDVLLTFGDYQYVTFYSTAPAGYNNHYVNVGRRRVNPSVGTWQYLTLTDYTQRTMDGHNMISMGISGDGRIHLSFDHHDVPINYRVSNSGVALNPPSQWTSSLFGPVQHSLTGSTGPWTPLTYPRFQPINNGDLLLEFRIGQSGSGDSYIHRYSSSTGRWQAYGQYLQGDDNNAYINGLDYFNGRLYTSWTVRETPDANTNHDLYFAYSDDAGQTWRDTNGTSLAKPISAERPIVWRVGQNSQMVNQEGQVIDSRGRFHVLMRDNNSGQQRYQHYLRDTIGRWTKNAINPGDLSGPLLYAPRGKFAVDASGDTLFALLPDEPILQTKIYVATAGASFRDWTLLATIPNAQSEPLFDAQRLRASNVLSVFSRQGGPFPDRKVQVWDFRLDFS</sequence>
<dbReference type="AlphaFoldDB" id="A0A084B8K7"/>
<feature type="signal peptide" evidence="1">
    <location>
        <begin position="1"/>
        <end position="19"/>
    </location>
</feature>
<evidence type="ECO:0000256" key="1">
    <source>
        <dbReference type="SAM" id="SignalP"/>
    </source>
</evidence>
<dbReference type="Pfam" id="PF15892">
    <property type="entry name" value="BNR_4"/>
    <property type="match status" value="1"/>
</dbReference>
<dbReference type="HOGENOM" id="CLU_030203_0_0_1"/>
<evidence type="ECO:0000313" key="3">
    <source>
        <dbReference type="Proteomes" id="UP000028045"/>
    </source>
</evidence>
<keyword evidence="1" id="KW-0732">Signal</keyword>
<protein>
    <recommendedName>
        <fullName evidence="4">Fucose-specific lectin</fullName>
    </recommendedName>
</protein>
<keyword evidence="3" id="KW-1185">Reference proteome</keyword>
<reference evidence="2 3" key="1">
    <citation type="journal article" date="2014" name="BMC Genomics">
        <title>Comparative genome sequencing reveals chemotype-specific gene clusters in the toxigenic black mold Stachybotrys.</title>
        <authorList>
            <person name="Semeiks J."/>
            <person name="Borek D."/>
            <person name="Otwinowski Z."/>
            <person name="Grishin N.V."/>
        </authorList>
    </citation>
    <scope>NUCLEOTIDE SEQUENCE [LARGE SCALE GENOMIC DNA]</scope>
    <source>
        <strain evidence="3">CBS 109288 / IBT 7711</strain>
    </source>
</reference>
<organism evidence="2 3">
    <name type="scientific">Stachybotrys chartarum (strain CBS 109288 / IBT 7711)</name>
    <name type="common">Toxic black mold</name>
    <name type="synonym">Stilbospora chartarum</name>
    <dbReference type="NCBI Taxonomy" id="1280523"/>
    <lineage>
        <taxon>Eukaryota</taxon>
        <taxon>Fungi</taxon>
        <taxon>Dikarya</taxon>
        <taxon>Ascomycota</taxon>
        <taxon>Pezizomycotina</taxon>
        <taxon>Sordariomycetes</taxon>
        <taxon>Hypocreomycetidae</taxon>
        <taxon>Hypocreales</taxon>
        <taxon>Stachybotryaceae</taxon>
        <taxon>Stachybotrys</taxon>
    </lineage>
</organism>
<dbReference type="EMBL" id="KL647710">
    <property type="protein sequence ID" value="KEY73886.1"/>
    <property type="molecule type" value="Genomic_DNA"/>
</dbReference>
<dbReference type="OrthoDB" id="9978204at2759"/>
<feature type="chain" id="PRO_5001771838" description="Fucose-specific lectin" evidence="1">
    <location>
        <begin position="20"/>
        <end position="437"/>
    </location>
</feature>
<dbReference type="Proteomes" id="UP000028045">
    <property type="component" value="Unassembled WGS sequence"/>
</dbReference>
<proteinExistence type="predicted"/>
<dbReference type="PROSITE" id="PS51257">
    <property type="entry name" value="PROKAR_LIPOPROTEIN"/>
    <property type="match status" value="1"/>
</dbReference>
<accession>A0A084B8K7</accession>